<dbReference type="KEGG" id="azc:AZC_3600"/>
<dbReference type="InterPro" id="IPR036390">
    <property type="entry name" value="WH_DNA-bd_sf"/>
</dbReference>
<reference evidence="2 3" key="1">
    <citation type="journal article" date="2007" name="Appl. Environ. Microbiol.">
        <title>Rhizobial factors required for stem nodule maturation and maintenance in Sesbania rostrata-Azorhizobium caulinodans ORS571 symbiosis.</title>
        <authorList>
            <person name="Suzuki S."/>
            <person name="Aono T."/>
            <person name="Lee KB."/>
            <person name="Suzuki T."/>
            <person name="Liu CT."/>
            <person name="Miwa H."/>
            <person name="Wakao S."/>
            <person name="Iki T."/>
            <person name="Oyaizu H."/>
        </authorList>
    </citation>
    <scope>NUCLEOTIDE SEQUENCE [LARGE SCALE GENOMIC DNA]</scope>
    <source>
        <strain evidence="3">ATCC 43989 / DSM 5975 / JCM 20966 / LMG 6465 / NBRC 14845 / NCIMB 13405 / ORS 571</strain>
    </source>
</reference>
<reference evidence="2 3" key="5">
    <citation type="journal article" date="2010" name="Appl. Environ. Microbiol.">
        <title>phrR-like gene praR of Azorhizobium caulinodans ORS571 is essential for symbiosis with Sesbania rostrata and is involved in expression of reb genes.</title>
        <authorList>
            <person name="Akiba N."/>
            <person name="Aono T."/>
            <person name="Toyazaki H."/>
            <person name="Sato S."/>
            <person name="Oyaizu H."/>
        </authorList>
    </citation>
    <scope>NUCLEOTIDE SEQUENCE [LARGE SCALE GENOMIC DNA]</scope>
    <source>
        <strain evidence="3">ATCC 43989 / DSM 5975 / JCM 20966 / LMG 6465 / NBRC 14845 / NCIMB 13405 / ORS 571</strain>
    </source>
</reference>
<feature type="domain" description="Winged helix-turn-helix" evidence="1">
    <location>
        <begin position="13"/>
        <end position="78"/>
    </location>
</feature>
<dbReference type="RefSeq" id="WP_012172123.1">
    <property type="nucleotide sequence ID" value="NC_009937.1"/>
</dbReference>
<dbReference type="EMBL" id="AP009384">
    <property type="protein sequence ID" value="BAF89598.1"/>
    <property type="molecule type" value="Genomic_DNA"/>
</dbReference>
<reference evidence="2 3" key="6">
    <citation type="journal article" date="2011" name="Appl. Environ. Microbiol.">
        <title>Involvement of the azorhizobial chromosome partition gene (parA) in the onset of bacteroid differentiation during Sesbania rostrata stem nodule development.</title>
        <authorList>
            <person name="Liu CT."/>
            <person name="Lee KB."/>
            <person name="Wang YS."/>
            <person name="Peng MH."/>
            <person name="Lee KT."/>
            <person name="Suzuki S."/>
            <person name="Suzuki T."/>
            <person name="Oyaizu H."/>
        </authorList>
    </citation>
    <scope>NUCLEOTIDE SEQUENCE [LARGE SCALE GENOMIC DNA]</scope>
    <source>
        <strain evidence="3">ATCC 43989 / DSM 5975 / JCM 20966 / LMG 6465 / NBRC 14845 / NCIMB 13405 / ORS 571</strain>
    </source>
</reference>
<dbReference type="Gene3D" id="1.10.10.10">
    <property type="entry name" value="Winged helix-like DNA-binding domain superfamily/Winged helix DNA-binding domain"/>
    <property type="match status" value="1"/>
</dbReference>
<protein>
    <recommendedName>
        <fullName evidence="1">Winged helix-turn-helix domain-containing protein</fullName>
    </recommendedName>
</protein>
<sequence>MSDFTKSLNLSPLARRIFAHLERTGSISAREAMADYGITSATLSRRICEMEGAGIEISRERRIHPMTGRRYTRYALASRKAA</sequence>
<dbReference type="Pfam" id="PF14090">
    <property type="entry name" value="HTH_39"/>
    <property type="match status" value="1"/>
</dbReference>
<gene>
    <name evidence="2" type="ordered locus">AZC_3600</name>
</gene>
<dbReference type="InterPro" id="IPR036388">
    <property type="entry name" value="WH-like_DNA-bd_sf"/>
</dbReference>
<dbReference type="InterPro" id="IPR055245">
    <property type="entry name" value="HTH_proteobacteria"/>
</dbReference>
<dbReference type="SUPFAM" id="SSF46785">
    <property type="entry name" value="Winged helix' DNA-binding domain"/>
    <property type="match status" value="1"/>
</dbReference>
<dbReference type="eggNOG" id="ENOG5033M1D">
    <property type="taxonomic scope" value="Bacteria"/>
</dbReference>
<accession>A8IFC1</accession>
<evidence type="ECO:0000259" key="1">
    <source>
        <dbReference type="Pfam" id="PF14090"/>
    </source>
</evidence>
<reference evidence="2 3" key="4">
    <citation type="journal article" date="2009" name="Appl. Environ. Microbiol.">
        <title>Comparative genome-wide transcriptional profiling of Azorhizobium caulinodans ORS571 grown under free-living and symbiotic conditions.</title>
        <authorList>
            <person name="Tsukada S."/>
            <person name="Aono T."/>
            <person name="Akiba N."/>
            <person name="Lee KB."/>
            <person name="Liu CT."/>
            <person name="Toyazaki H."/>
            <person name="Oyaizu H."/>
        </authorList>
    </citation>
    <scope>NUCLEOTIDE SEQUENCE [LARGE SCALE GENOMIC DNA]</scope>
    <source>
        <strain evidence="3">ATCC 43989 / DSM 5975 / JCM 20966 / LMG 6465 / NBRC 14845 / NCIMB 13405 / ORS 571</strain>
    </source>
</reference>
<name>A8IFC1_AZOC5</name>
<organism evidence="2 3">
    <name type="scientific">Azorhizobium caulinodans (strain ATCC 43989 / DSM 5975 / JCM 20966 / LMG 6465 / NBRC 14845 / NCIMB 13405 / ORS 571)</name>
    <dbReference type="NCBI Taxonomy" id="438753"/>
    <lineage>
        <taxon>Bacteria</taxon>
        <taxon>Pseudomonadati</taxon>
        <taxon>Pseudomonadota</taxon>
        <taxon>Alphaproteobacteria</taxon>
        <taxon>Hyphomicrobiales</taxon>
        <taxon>Xanthobacteraceae</taxon>
        <taxon>Azorhizobium</taxon>
    </lineage>
</organism>
<proteinExistence type="predicted"/>
<dbReference type="HOGENOM" id="CLU_2551045_0_0_5"/>
<keyword evidence="3" id="KW-1185">Reference proteome</keyword>
<evidence type="ECO:0000313" key="2">
    <source>
        <dbReference type="EMBL" id="BAF89598.1"/>
    </source>
</evidence>
<reference evidence="2 3" key="3">
    <citation type="journal article" date="2008" name="BMC Genomics">
        <title>The genome of the versatile nitrogen fixer Azorhizobium caulinodans ORS571.</title>
        <authorList>
            <person name="Lee KB."/>
            <person name="Backer P.D."/>
            <person name="Aono T."/>
            <person name="Liu CT."/>
            <person name="Suzuki S."/>
            <person name="Suzuki T."/>
            <person name="Kaneko T."/>
            <person name="Yamada M."/>
            <person name="Tabata S."/>
            <person name="Kupfer D.M."/>
            <person name="Najar F.Z."/>
            <person name="Wiley G.B."/>
            <person name="Roe B."/>
            <person name="Binnewies T.T."/>
            <person name="Ussery D.W."/>
            <person name="D'Haeze W."/>
            <person name="Herder J.D."/>
            <person name="Gevers D."/>
            <person name="Vereecke D."/>
            <person name="Holsters M."/>
            <person name="Oyaizu H."/>
        </authorList>
    </citation>
    <scope>NUCLEOTIDE SEQUENCE [LARGE SCALE GENOMIC DNA]</scope>
    <source>
        <strain evidence="3">ATCC 43989 / DSM 5975 / JCM 20966 / LMG 6465 / NBRC 14845 / NCIMB 13405 / ORS 571</strain>
    </source>
</reference>
<reference evidence="3" key="2">
    <citation type="submission" date="2007-04" db="EMBL/GenBank/DDBJ databases">
        <title>Complete genome sequence of the nitrogen-fixing bacterium Azorhizobium caulinodans ORS571.</title>
        <authorList>
            <person name="Lee K.B."/>
            <person name="Backer P.D."/>
            <person name="Aono T."/>
            <person name="Liu C.T."/>
            <person name="Suzuki S."/>
            <person name="Suzuki T."/>
            <person name="Kaneko T."/>
            <person name="Yamada M."/>
            <person name="Tabata S."/>
            <person name="Kupfer D.M."/>
            <person name="Najar F.Z."/>
            <person name="Wiley G.B."/>
            <person name="Roe B."/>
            <person name="Binnewies T."/>
            <person name="Ussery D."/>
            <person name="Vereecke D."/>
            <person name="Gevers D."/>
            <person name="Holsters M."/>
            <person name="Oyaizu H."/>
        </authorList>
    </citation>
    <scope>NUCLEOTIDE SEQUENCE [LARGE SCALE GENOMIC DNA]</scope>
    <source>
        <strain evidence="3">ATCC 43989 / DSM 5975 / JCM 20966 / LMG 6465 / NBRC 14845 / NCIMB 13405 / ORS 571</strain>
    </source>
</reference>
<dbReference type="STRING" id="438753.AZC_3600"/>
<dbReference type="AlphaFoldDB" id="A8IFC1"/>
<dbReference type="Proteomes" id="UP000000270">
    <property type="component" value="Chromosome"/>
</dbReference>
<evidence type="ECO:0000313" key="3">
    <source>
        <dbReference type="Proteomes" id="UP000000270"/>
    </source>
</evidence>